<feature type="transmembrane region" description="Helical" evidence="5">
    <location>
        <begin position="120"/>
        <end position="144"/>
    </location>
</feature>
<dbReference type="GO" id="GO:0016020">
    <property type="term" value="C:membrane"/>
    <property type="evidence" value="ECO:0007669"/>
    <property type="project" value="UniProtKB-SubCell"/>
</dbReference>
<sequence length="340" mass="38105">MAENNVTTSHRPGELEAGVSMGEVSMHYIGLILKMYVNPALGLSGIFINLINTGIFYKMGLADGVTQNFLVLSICDGILAAAALVNSISYIMLNTVYSRGGPITEHLQAIFWASVISWPFSQIVSCITTTVIAVVRCCCVALPFRVKHILTTRRQLLAIAFFSLCVHAVLVYIFHPTYLLYIKDPVTNATLVAYHGAYYDILNIFTNIFLYITFIIVILCIMILILCLNRSSKFRNQFSFVSNGSEKKKEKIREVRVVQTVILVASIFIICNTPTIVLSIVRQVTPGFSVDGDLRDVYDFFIIFVETALLLNVDVNIFIYLGFNSRYRNIFWKTIGKSSP</sequence>
<comment type="subcellular location">
    <subcellularLocation>
        <location evidence="1">Membrane</location>
    </subcellularLocation>
</comment>
<organism evidence="7 8">
    <name type="scientific">Elysia crispata</name>
    <name type="common">lettuce slug</name>
    <dbReference type="NCBI Taxonomy" id="231223"/>
    <lineage>
        <taxon>Eukaryota</taxon>
        <taxon>Metazoa</taxon>
        <taxon>Spiralia</taxon>
        <taxon>Lophotrochozoa</taxon>
        <taxon>Mollusca</taxon>
        <taxon>Gastropoda</taxon>
        <taxon>Heterobranchia</taxon>
        <taxon>Euthyneura</taxon>
        <taxon>Panpulmonata</taxon>
        <taxon>Sacoglossa</taxon>
        <taxon>Placobranchoidea</taxon>
        <taxon>Plakobranchidae</taxon>
        <taxon>Elysia</taxon>
    </lineage>
</organism>
<keyword evidence="2 5" id="KW-0812">Transmembrane</keyword>
<evidence type="ECO:0000256" key="4">
    <source>
        <dbReference type="ARBA" id="ARBA00023136"/>
    </source>
</evidence>
<evidence type="ECO:0000313" key="7">
    <source>
        <dbReference type="EMBL" id="KAK3788022.1"/>
    </source>
</evidence>
<feature type="transmembrane region" description="Helical" evidence="5">
    <location>
        <begin position="300"/>
        <end position="323"/>
    </location>
</feature>
<feature type="domain" description="G-protein coupled receptors family 1 profile" evidence="6">
    <location>
        <begin position="120"/>
        <end position="320"/>
    </location>
</feature>
<dbReference type="InterPro" id="IPR000276">
    <property type="entry name" value="GPCR_Rhodpsn"/>
</dbReference>
<dbReference type="PANTHER" id="PTHR46641:SF18">
    <property type="entry name" value="G-PROTEIN COUPLED RECEPTORS FAMILY 1 PROFILE DOMAIN-CONTAINING PROTEIN"/>
    <property type="match status" value="1"/>
</dbReference>
<protein>
    <recommendedName>
        <fullName evidence="6">G-protein coupled receptors family 1 profile domain-containing protein</fullName>
    </recommendedName>
</protein>
<feature type="transmembrane region" description="Helical" evidence="5">
    <location>
        <begin position="36"/>
        <end position="57"/>
    </location>
</feature>
<accession>A0AAE1AJP5</accession>
<dbReference type="SUPFAM" id="SSF81321">
    <property type="entry name" value="Family A G protein-coupled receptor-like"/>
    <property type="match status" value="1"/>
</dbReference>
<evidence type="ECO:0000256" key="2">
    <source>
        <dbReference type="ARBA" id="ARBA00022692"/>
    </source>
</evidence>
<evidence type="ECO:0000313" key="8">
    <source>
        <dbReference type="Proteomes" id="UP001283361"/>
    </source>
</evidence>
<evidence type="ECO:0000259" key="6">
    <source>
        <dbReference type="PROSITE" id="PS50262"/>
    </source>
</evidence>
<dbReference type="AlphaFoldDB" id="A0AAE1AJP5"/>
<keyword evidence="3 5" id="KW-1133">Transmembrane helix</keyword>
<dbReference type="InterPro" id="IPR052954">
    <property type="entry name" value="GPCR-Ligand_Int"/>
</dbReference>
<feature type="transmembrane region" description="Helical" evidence="5">
    <location>
        <begin position="208"/>
        <end position="228"/>
    </location>
</feature>
<dbReference type="Pfam" id="PF00001">
    <property type="entry name" value="7tm_1"/>
    <property type="match status" value="1"/>
</dbReference>
<feature type="transmembrane region" description="Helical" evidence="5">
    <location>
        <begin position="257"/>
        <end position="280"/>
    </location>
</feature>
<name>A0AAE1AJP5_9GAST</name>
<gene>
    <name evidence="7" type="ORF">RRG08_051097</name>
</gene>
<evidence type="ECO:0000256" key="1">
    <source>
        <dbReference type="ARBA" id="ARBA00004370"/>
    </source>
</evidence>
<keyword evidence="4 5" id="KW-0472">Membrane</keyword>
<dbReference type="EMBL" id="JAWDGP010001802">
    <property type="protein sequence ID" value="KAK3788022.1"/>
    <property type="molecule type" value="Genomic_DNA"/>
</dbReference>
<dbReference type="InterPro" id="IPR017452">
    <property type="entry name" value="GPCR_Rhodpsn_7TM"/>
</dbReference>
<dbReference type="Proteomes" id="UP001283361">
    <property type="component" value="Unassembled WGS sequence"/>
</dbReference>
<proteinExistence type="predicted"/>
<dbReference type="PANTHER" id="PTHR46641">
    <property type="entry name" value="FMRFAMIDE RECEPTOR-RELATED"/>
    <property type="match status" value="1"/>
</dbReference>
<evidence type="ECO:0000256" key="5">
    <source>
        <dbReference type="SAM" id="Phobius"/>
    </source>
</evidence>
<dbReference type="Gene3D" id="1.20.1070.10">
    <property type="entry name" value="Rhodopsin 7-helix transmembrane proteins"/>
    <property type="match status" value="1"/>
</dbReference>
<feature type="transmembrane region" description="Helical" evidence="5">
    <location>
        <begin position="156"/>
        <end position="175"/>
    </location>
</feature>
<dbReference type="PROSITE" id="PS50262">
    <property type="entry name" value="G_PROTEIN_RECEP_F1_2"/>
    <property type="match status" value="1"/>
</dbReference>
<keyword evidence="8" id="KW-1185">Reference proteome</keyword>
<comment type="caution">
    <text evidence="7">The sequence shown here is derived from an EMBL/GenBank/DDBJ whole genome shotgun (WGS) entry which is preliminary data.</text>
</comment>
<reference evidence="7" key="1">
    <citation type="journal article" date="2023" name="G3 (Bethesda)">
        <title>A reference genome for the long-term kleptoplast-retaining sea slug Elysia crispata morphotype clarki.</title>
        <authorList>
            <person name="Eastman K.E."/>
            <person name="Pendleton A.L."/>
            <person name="Shaikh M.A."/>
            <person name="Suttiyut T."/>
            <person name="Ogas R."/>
            <person name="Tomko P."/>
            <person name="Gavelis G."/>
            <person name="Widhalm J.R."/>
            <person name="Wisecaver J.H."/>
        </authorList>
    </citation>
    <scope>NUCLEOTIDE SEQUENCE</scope>
    <source>
        <strain evidence="7">ECLA1</strain>
    </source>
</reference>
<dbReference type="GO" id="GO:0004930">
    <property type="term" value="F:G protein-coupled receptor activity"/>
    <property type="evidence" value="ECO:0007669"/>
    <property type="project" value="InterPro"/>
</dbReference>
<evidence type="ECO:0000256" key="3">
    <source>
        <dbReference type="ARBA" id="ARBA00022989"/>
    </source>
</evidence>
<feature type="transmembrane region" description="Helical" evidence="5">
    <location>
        <begin position="69"/>
        <end position="93"/>
    </location>
</feature>